<proteinExistence type="predicted"/>
<feature type="domain" description="PIN" evidence="1">
    <location>
        <begin position="12"/>
        <end position="133"/>
    </location>
</feature>
<accession>A0A0F9DYU3</accession>
<dbReference type="InterPro" id="IPR002716">
    <property type="entry name" value="PIN_dom"/>
</dbReference>
<dbReference type="SUPFAM" id="SSF88723">
    <property type="entry name" value="PIN domain-like"/>
    <property type="match status" value="1"/>
</dbReference>
<dbReference type="AlphaFoldDB" id="A0A0F9DYU3"/>
<organism evidence="2">
    <name type="scientific">marine sediment metagenome</name>
    <dbReference type="NCBI Taxonomy" id="412755"/>
    <lineage>
        <taxon>unclassified sequences</taxon>
        <taxon>metagenomes</taxon>
        <taxon>ecological metagenomes</taxon>
    </lineage>
</organism>
<protein>
    <recommendedName>
        <fullName evidence="1">PIN domain-containing protein</fullName>
    </recommendedName>
</protein>
<reference evidence="2" key="1">
    <citation type="journal article" date="2015" name="Nature">
        <title>Complex archaea that bridge the gap between prokaryotes and eukaryotes.</title>
        <authorList>
            <person name="Spang A."/>
            <person name="Saw J.H."/>
            <person name="Jorgensen S.L."/>
            <person name="Zaremba-Niedzwiedzka K."/>
            <person name="Martijn J."/>
            <person name="Lind A.E."/>
            <person name="van Eijk R."/>
            <person name="Schleper C."/>
            <person name="Guy L."/>
            <person name="Ettema T.J."/>
        </authorList>
    </citation>
    <scope>NUCLEOTIDE SEQUENCE</scope>
</reference>
<dbReference type="InterPro" id="IPR029060">
    <property type="entry name" value="PIN-like_dom_sf"/>
</dbReference>
<evidence type="ECO:0000313" key="2">
    <source>
        <dbReference type="EMBL" id="KKL66894.1"/>
    </source>
</evidence>
<dbReference type="EMBL" id="LAZR01027058">
    <property type="protein sequence ID" value="KKL66894.1"/>
    <property type="molecule type" value="Genomic_DNA"/>
</dbReference>
<sequence>MKFQRDISMPLVETDTFYAFLNRNDIYHKFANNFMSKINKGEFEAKFSSVSLIEIQLIYKSKEIEYEFEADLVELQRIKNIEWAPLNTASSFTAIYLRKKYNLSFFDSLYVGIVINFDKQIISQDSEYDKIKGLNRIPLTSFT</sequence>
<dbReference type="Pfam" id="PF01850">
    <property type="entry name" value="PIN"/>
    <property type="match status" value="1"/>
</dbReference>
<comment type="caution">
    <text evidence="2">The sequence shown here is derived from an EMBL/GenBank/DDBJ whole genome shotgun (WGS) entry which is preliminary data.</text>
</comment>
<name>A0A0F9DYU3_9ZZZZ</name>
<dbReference type="Gene3D" id="3.40.50.1010">
    <property type="entry name" value="5'-nuclease"/>
    <property type="match status" value="1"/>
</dbReference>
<gene>
    <name evidence="2" type="ORF">LCGC14_2140420</name>
</gene>
<evidence type="ECO:0000259" key="1">
    <source>
        <dbReference type="Pfam" id="PF01850"/>
    </source>
</evidence>